<organism evidence="2">
    <name type="scientific">hydrothermal vent metagenome</name>
    <dbReference type="NCBI Taxonomy" id="652676"/>
    <lineage>
        <taxon>unclassified sequences</taxon>
        <taxon>metagenomes</taxon>
        <taxon>ecological metagenomes</taxon>
    </lineage>
</organism>
<feature type="non-terminal residue" evidence="2">
    <location>
        <position position="55"/>
    </location>
</feature>
<dbReference type="EMBL" id="UOGA01000108">
    <property type="protein sequence ID" value="VAX17900.1"/>
    <property type="molecule type" value="Genomic_DNA"/>
</dbReference>
<sequence length="55" mass="5763">MGAFNKSNAMTLKLTVTRVGGFPKICAVMTMAAIVFFGASCSSTSDKNSGKNRDV</sequence>
<dbReference type="AlphaFoldDB" id="A0A3B1C4U4"/>
<keyword evidence="1" id="KW-0812">Transmembrane</keyword>
<evidence type="ECO:0000313" key="2">
    <source>
        <dbReference type="EMBL" id="VAX17900.1"/>
    </source>
</evidence>
<gene>
    <name evidence="2" type="ORF">MNBD_NITROSPINAE04-1251</name>
</gene>
<feature type="transmembrane region" description="Helical" evidence="1">
    <location>
        <begin position="21"/>
        <end position="39"/>
    </location>
</feature>
<name>A0A3B1C4U4_9ZZZZ</name>
<protein>
    <submittedName>
        <fullName evidence="2">Uncharacterized protein</fullName>
    </submittedName>
</protein>
<keyword evidence="1" id="KW-0472">Membrane</keyword>
<accession>A0A3B1C4U4</accession>
<proteinExistence type="predicted"/>
<evidence type="ECO:0000256" key="1">
    <source>
        <dbReference type="SAM" id="Phobius"/>
    </source>
</evidence>
<reference evidence="2" key="1">
    <citation type="submission" date="2018-06" db="EMBL/GenBank/DDBJ databases">
        <authorList>
            <person name="Zhirakovskaya E."/>
        </authorList>
    </citation>
    <scope>NUCLEOTIDE SEQUENCE</scope>
</reference>
<keyword evidence="1" id="KW-1133">Transmembrane helix</keyword>